<organism evidence="1 2">
    <name type="scientific">Xaviernesmea oryzae</name>
    <dbReference type="NCBI Taxonomy" id="464029"/>
    <lineage>
        <taxon>Bacteria</taxon>
        <taxon>Pseudomonadati</taxon>
        <taxon>Pseudomonadota</taxon>
        <taxon>Alphaproteobacteria</taxon>
        <taxon>Hyphomicrobiales</taxon>
        <taxon>Rhizobiaceae</taxon>
        <taxon>Rhizobium/Agrobacterium group</taxon>
        <taxon>Xaviernesmea</taxon>
    </lineage>
</organism>
<dbReference type="OrthoDB" id="8395118at2"/>
<dbReference type="STRING" id="464029.SAMN02982989_2294"/>
<dbReference type="RefSeq" id="WP_085422502.1">
    <property type="nucleotide sequence ID" value="NZ_FXAF01000006.1"/>
</dbReference>
<sequence length="70" mass="8031">MPSKTARTLAFETTVANEELEAIICYLTQKLDGAASRNEPVPFLAYRNRMIFQAALDIRRNDNMRRGKEI</sequence>
<proteinExistence type="predicted"/>
<name>A0A1X7F458_9HYPH</name>
<protein>
    <submittedName>
        <fullName evidence="1">Uncharacterized protein</fullName>
    </submittedName>
</protein>
<gene>
    <name evidence="1" type="ORF">SAMN02982989_2294</name>
</gene>
<dbReference type="Proteomes" id="UP000192903">
    <property type="component" value="Unassembled WGS sequence"/>
</dbReference>
<evidence type="ECO:0000313" key="1">
    <source>
        <dbReference type="EMBL" id="SMF45591.1"/>
    </source>
</evidence>
<keyword evidence="2" id="KW-1185">Reference proteome</keyword>
<accession>A0A1X7F458</accession>
<dbReference type="AlphaFoldDB" id="A0A1X7F458"/>
<reference evidence="2" key="1">
    <citation type="submission" date="2017-04" db="EMBL/GenBank/DDBJ databases">
        <authorList>
            <person name="Varghese N."/>
            <person name="Submissions S."/>
        </authorList>
    </citation>
    <scope>NUCLEOTIDE SEQUENCE [LARGE SCALE GENOMIC DNA]</scope>
    <source>
        <strain evidence="2">B4P</strain>
    </source>
</reference>
<dbReference type="EMBL" id="FXAF01000006">
    <property type="protein sequence ID" value="SMF45591.1"/>
    <property type="molecule type" value="Genomic_DNA"/>
</dbReference>
<evidence type="ECO:0000313" key="2">
    <source>
        <dbReference type="Proteomes" id="UP000192903"/>
    </source>
</evidence>